<dbReference type="InterPro" id="IPR003609">
    <property type="entry name" value="Pan_app"/>
</dbReference>
<evidence type="ECO:0000256" key="4">
    <source>
        <dbReference type="SAM" id="SignalP"/>
    </source>
</evidence>
<organism evidence="7">
    <name type="scientific">Chlorella variabilis</name>
    <name type="common">Green alga</name>
    <dbReference type="NCBI Taxonomy" id="554065"/>
    <lineage>
        <taxon>Eukaryota</taxon>
        <taxon>Viridiplantae</taxon>
        <taxon>Chlorophyta</taxon>
        <taxon>core chlorophytes</taxon>
        <taxon>Trebouxiophyceae</taxon>
        <taxon>Chlorellales</taxon>
        <taxon>Chlorellaceae</taxon>
        <taxon>Chlorella clade</taxon>
        <taxon>Chlorella</taxon>
    </lineage>
</organism>
<dbReference type="GO" id="GO:0005576">
    <property type="term" value="C:extracellular region"/>
    <property type="evidence" value="ECO:0007669"/>
    <property type="project" value="InterPro"/>
</dbReference>
<keyword evidence="2" id="KW-1015">Disulfide bond</keyword>
<evidence type="ECO:0000259" key="5">
    <source>
        <dbReference type="SMART" id="SM00223"/>
    </source>
</evidence>
<dbReference type="OrthoDB" id="566013at2759"/>
<dbReference type="SUPFAM" id="SSF48619">
    <property type="entry name" value="Phospholipase A2, PLA2"/>
    <property type="match status" value="1"/>
</dbReference>
<dbReference type="GO" id="GO:0004623">
    <property type="term" value="F:phospholipase A2 activity"/>
    <property type="evidence" value="ECO:0007669"/>
    <property type="project" value="InterPro"/>
</dbReference>
<dbReference type="SMART" id="SM00223">
    <property type="entry name" value="APPLE"/>
    <property type="match status" value="1"/>
</dbReference>
<feature type="domain" description="Apple" evidence="5">
    <location>
        <begin position="228"/>
        <end position="304"/>
    </location>
</feature>
<evidence type="ECO:0000313" key="6">
    <source>
        <dbReference type="EMBL" id="EFN54507.1"/>
    </source>
</evidence>
<evidence type="ECO:0000256" key="1">
    <source>
        <dbReference type="ARBA" id="ARBA00022737"/>
    </source>
</evidence>
<reference evidence="6 7" key="1">
    <citation type="journal article" date="2010" name="Plant Cell">
        <title>The Chlorella variabilis NC64A genome reveals adaptation to photosymbiosis, coevolution with viruses, and cryptic sex.</title>
        <authorList>
            <person name="Blanc G."/>
            <person name="Duncan G."/>
            <person name="Agarkova I."/>
            <person name="Borodovsky M."/>
            <person name="Gurnon J."/>
            <person name="Kuo A."/>
            <person name="Lindquist E."/>
            <person name="Lucas S."/>
            <person name="Pangilinan J."/>
            <person name="Polle J."/>
            <person name="Salamov A."/>
            <person name="Terry A."/>
            <person name="Yamada T."/>
            <person name="Dunigan D.D."/>
            <person name="Grigoriev I.V."/>
            <person name="Claverie J.M."/>
            <person name="Van Etten J.L."/>
        </authorList>
    </citation>
    <scope>NUCLEOTIDE SEQUENCE [LARGE SCALE GENOMIC DNA]</scope>
    <source>
        <strain evidence="6 7">NC64A</strain>
    </source>
</reference>
<dbReference type="RefSeq" id="XP_005846609.1">
    <property type="nucleotide sequence ID" value="XM_005846547.1"/>
</dbReference>
<gene>
    <name evidence="6" type="ORF">CHLNCDRAFT_135219</name>
</gene>
<dbReference type="Gene3D" id="1.20.90.10">
    <property type="entry name" value="Phospholipase A2 domain"/>
    <property type="match status" value="1"/>
</dbReference>
<dbReference type="Pfam" id="PF14295">
    <property type="entry name" value="PAN_4"/>
    <property type="match status" value="1"/>
</dbReference>
<dbReference type="KEGG" id="cvr:CHLNCDRAFT_135219"/>
<proteinExistence type="predicted"/>
<feature type="compositionally biased region" description="Acidic residues" evidence="3">
    <location>
        <begin position="205"/>
        <end position="220"/>
    </location>
</feature>
<dbReference type="InParanoid" id="E1ZHR6"/>
<dbReference type="CDD" id="cd01100">
    <property type="entry name" value="APPLE_Factor_XI_like"/>
    <property type="match status" value="1"/>
</dbReference>
<protein>
    <recommendedName>
        <fullName evidence="5">Apple domain-containing protein</fullName>
    </recommendedName>
</protein>
<dbReference type="Proteomes" id="UP000008141">
    <property type="component" value="Unassembled WGS sequence"/>
</dbReference>
<dbReference type="GO" id="GO:0006644">
    <property type="term" value="P:phospholipid metabolic process"/>
    <property type="evidence" value="ECO:0007669"/>
    <property type="project" value="InterPro"/>
</dbReference>
<dbReference type="InterPro" id="IPR036444">
    <property type="entry name" value="PLipase_A2_dom_sf"/>
</dbReference>
<evidence type="ECO:0000256" key="3">
    <source>
        <dbReference type="SAM" id="MobiDB-lite"/>
    </source>
</evidence>
<sequence length="307" mass="31752">MMNNTRKLTAAAMLSGALLFLALSAHTPAPAGARDIVAAIPGRKLLQDDPSSGPVKMGTRVNLFEGMANLVTDALTELGSGCIYGNWCGSGCTGIGGDPIDDLDAACMAHDECLASSDPFITQYASAYTCDLPPSSNVNCNCDAALRDTAKQIFSDESACSWYDIFCGESVRVLGAQSIGSAMEYKTDCGQCSSDGYPPDFVPYSEEDTATGDTPTDDGDSTPACGAATQSDTDFQGGDLASDSYVGTETVDQCCQACFAEDACYAFTWSPGNDACGGSACCFLKGSQDETGWEAVPSAGAISGSWD</sequence>
<dbReference type="Gene3D" id="3.50.4.10">
    <property type="entry name" value="Hepatocyte Growth Factor"/>
    <property type="match status" value="1"/>
</dbReference>
<evidence type="ECO:0000313" key="7">
    <source>
        <dbReference type="Proteomes" id="UP000008141"/>
    </source>
</evidence>
<feature type="region of interest" description="Disordered" evidence="3">
    <location>
        <begin position="203"/>
        <end position="236"/>
    </location>
</feature>
<dbReference type="AlphaFoldDB" id="E1ZHR6"/>
<feature type="signal peptide" evidence="4">
    <location>
        <begin position="1"/>
        <end position="33"/>
    </location>
</feature>
<dbReference type="GO" id="GO:0006508">
    <property type="term" value="P:proteolysis"/>
    <property type="evidence" value="ECO:0007669"/>
    <property type="project" value="InterPro"/>
</dbReference>
<accession>E1ZHR6</accession>
<dbReference type="GeneID" id="17354083"/>
<dbReference type="InterPro" id="IPR000177">
    <property type="entry name" value="Apple"/>
</dbReference>
<dbReference type="GO" id="GO:0050482">
    <property type="term" value="P:arachidonate secretion"/>
    <property type="evidence" value="ECO:0007669"/>
    <property type="project" value="InterPro"/>
</dbReference>
<evidence type="ECO:0000256" key="2">
    <source>
        <dbReference type="ARBA" id="ARBA00023157"/>
    </source>
</evidence>
<keyword evidence="1" id="KW-0677">Repeat</keyword>
<name>E1ZHR6_CHLVA</name>
<feature type="chain" id="PRO_5003155947" description="Apple domain-containing protein" evidence="4">
    <location>
        <begin position="34"/>
        <end position="307"/>
    </location>
</feature>
<keyword evidence="7" id="KW-1185">Reference proteome</keyword>
<keyword evidence="4" id="KW-0732">Signal</keyword>
<dbReference type="EMBL" id="GL433847">
    <property type="protein sequence ID" value="EFN54507.1"/>
    <property type="molecule type" value="Genomic_DNA"/>
</dbReference>